<organism evidence="3 4">
    <name type="scientific">Colwellia ponticola</name>
    <dbReference type="NCBI Taxonomy" id="2304625"/>
    <lineage>
        <taxon>Bacteria</taxon>
        <taxon>Pseudomonadati</taxon>
        <taxon>Pseudomonadota</taxon>
        <taxon>Gammaproteobacteria</taxon>
        <taxon>Alteromonadales</taxon>
        <taxon>Colwelliaceae</taxon>
        <taxon>Colwellia</taxon>
    </lineage>
</organism>
<evidence type="ECO:0000256" key="2">
    <source>
        <dbReference type="SAM" id="MobiDB-lite"/>
    </source>
</evidence>
<keyword evidence="1" id="KW-0963">Cytoplasm</keyword>
<proteinExistence type="inferred from homology"/>
<reference evidence="3 4" key="1">
    <citation type="submission" date="2019-05" db="EMBL/GenBank/DDBJ databases">
        <title>Colwellia ponticola sp. nov., isolated from seawater.</title>
        <authorList>
            <person name="Yoon J.-H."/>
        </authorList>
    </citation>
    <scope>NUCLEOTIDE SEQUENCE [LARGE SCALE GENOMIC DNA]</scope>
    <source>
        <strain evidence="3 4">OISW-25</strain>
    </source>
</reference>
<name>A0A8H2JLU7_9GAMM</name>
<comment type="subcellular location">
    <subcellularLocation>
        <location evidence="1">Cytoplasm</location>
    </subcellularLocation>
</comment>
<dbReference type="CDD" id="cd02440">
    <property type="entry name" value="AdoMet_MTases"/>
    <property type="match status" value="1"/>
</dbReference>
<dbReference type="Gene3D" id="3.40.1630.10">
    <property type="entry name" value="YhiQ-like domain"/>
    <property type="match status" value="1"/>
</dbReference>
<dbReference type="OrthoDB" id="3191794at2"/>
<feature type="binding site" evidence="1">
    <location>
        <begin position="135"/>
        <end position="136"/>
    </location>
    <ligand>
        <name>S-adenosyl-L-methionine</name>
        <dbReference type="ChEBI" id="CHEBI:59789"/>
    </ligand>
</feature>
<keyword evidence="1" id="KW-0698">rRNA processing</keyword>
<keyword evidence="1 3" id="KW-0808">Transferase</keyword>
<dbReference type="GO" id="GO:0005737">
    <property type="term" value="C:cytoplasm"/>
    <property type="evidence" value="ECO:0007669"/>
    <property type="project" value="UniProtKB-SubCell"/>
</dbReference>
<keyword evidence="1" id="KW-0949">S-adenosyl-L-methionine</keyword>
<dbReference type="HAMAP" id="MF_01523">
    <property type="entry name" value="16SrRNA_methyltr_J"/>
    <property type="match status" value="1"/>
</dbReference>
<feature type="binding site" evidence="1">
    <location>
        <begin position="186"/>
        <end position="187"/>
    </location>
    <ligand>
        <name>S-adenosyl-L-methionine</name>
        <dbReference type="ChEBI" id="CHEBI:59789"/>
    </ligand>
</feature>
<dbReference type="GO" id="GO:0008990">
    <property type="term" value="F:rRNA (guanine-N2-)-methyltransferase activity"/>
    <property type="evidence" value="ECO:0007669"/>
    <property type="project" value="UniProtKB-UniRule"/>
</dbReference>
<evidence type="ECO:0000313" key="3">
    <source>
        <dbReference type="EMBL" id="TMM45735.1"/>
    </source>
</evidence>
<comment type="catalytic activity">
    <reaction evidence="1">
        <text>guanosine(1516) in 16S rRNA + S-adenosyl-L-methionine = N(2)-methylguanosine(1516) in 16S rRNA + S-adenosyl-L-homocysteine + H(+)</text>
        <dbReference type="Rhea" id="RHEA:43220"/>
        <dbReference type="Rhea" id="RHEA-COMP:10412"/>
        <dbReference type="Rhea" id="RHEA-COMP:10413"/>
        <dbReference type="ChEBI" id="CHEBI:15378"/>
        <dbReference type="ChEBI" id="CHEBI:57856"/>
        <dbReference type="ChEBI" id="CHEBI:59789"/>
        <dbReference type="ChEBI" id="CHEBI:74269"/>
        <dbReference type="ChEBI" id="CHEBI:74481"/>
        <dbReference type="EC" id="2.1.1.242"/>
    </reaction>
</comment>
<dbReference type="AlphaFoldDB" id="A0A8H2JLU7"/>
<dbReference type="EMBL" id="SZVP01000005">
    <property type="protein sequence ID" value="TMM45735.1"/>
    <property type="molecule type" value="Genomic_DNA"/>
</dbReference>
<feature type="binding site" evidence="1">
    <location>
        <begin position="151"/>
        <end position="152"/>
    </location>
    <ligand>
        <name>S-adenosyl-L-methionine</name>
        <dbReference type="ChEBI" id="CHEBI:59789"/>
    </ligand>
</feature>
<dbReference type="Proteomes" id="UP000307702">
    <property type="component" value="Unassembled WGS sequence"/>
</dbReference>
<evidence type="ECO:0000256" key="1">
    <source>
        <dbReference type="HAMAP-Rule" id="MF_01523"/>
    </source>
</evidence>
<evidence type="ECO:0000313" key="4">
    <source>
        <dbReference type="Proteomes" id="UP000307702"/>
    </source>
</evidence>
<dbReference type="SUPFAM" id="SSF53335">
    <property type="entry name" value="S-adenosyl-L-methionine-dependent methyltransferases"/>
    <property type="match status" value="1"/>
</dbReference>
<feature type="region of interest" description="Disordered" evidence="2">
    <location>
        <begin position="1"/>
        <end position="20"/>
    </location>
</feature>
<comment type="function">
    <text evidence="1">Specifically methylates the guanosine in position 1516 of 16S rRNA.</text>
</comment>
<protein>
    <recommendedName>
        <fullName evidence="1">Ribosomal RNA small subunit methyltransferase J</fullName>
        <ecNumber evidence="1">2.1.1.242</ecNumber>
    </recommendedName>
    <alternativeName>
        <fullName evidence="1">16S rRNA m2G1516 methyltransferase</fullName>
    </alternativeName>
    <alternativeName>
        <fullName evidence="1">rRNA (guanine-N(2)-)-methyltransferase</fullName>
    </alternativeName>
</protein>
<dbReference type="Pfam" id="PF04445">
    <property type="entry name" value="SAM_MT"/>
    <property type="match status" value="1"/>
</dbReference>
<sequence length="287" mass="31531">MSPLSTNKRTTNDIASNETLANEQPSTIALGYLDSVDSDYAKRLAKKWRFTYLGDVAAANKHPQLQFILQMHHHALELCKVDEPKLGAIKVDFVEGAVAHRRKFGGGRGQDIAKAVGLKHGFTPHVLDATAGLGRDAFVLASLGCKLTLLERMPVVAALLDDGIERAKLNHEVANIANNMKLIHGSSIDQMDLADAPDVVYLDPMYPHREKSAAVKKEMRIFQSLVGEDLDADSLLEPALALAKYRVVVKRPSYAPPLANKKPSMSINMKKNRFDVYVKLAIPKNTA</sequence>
<comment type="similarity">
    <text evidence="1">Belongs to the methyltransferase superfamily. RsmJ family.</text>
</comment>
<dbReference type="InterPro" id="IPR029063">
    <property type="entry name" value="SAM-dependent_MTases_sf"/>
</dbReference>
<feature type="binding site" evidence="1">
    <location>
        <position position="203"/>
    </location>
    <ligand>
        <name>S-adenosyl-L-methionine</name>
        <dbReference type="ChEBI" id="CHEBI:59789"/>
    </ligand>
</feature>
<dbReference type="InterPro" id="IPR007536">
    <property type="entry name" value="16SrRNA_methylTrfase_J"/>
</dbReference>
<dbReference type="EC" id="2.1.1.242" evidence="1"/>
<dbReference type="PANTHER" id="PTHR36112:SF1">
    <property type="entry name" value="RIBOSOMAL RNA SMALL SUBUNIT METHYLTRANSFERASE J"/>
    <property type="match status" value="1"/>
</dbReference>
<accession>A0A8H2JLU7</accession>
<comment type="caution">
    <text evidence="3">The sequence shown here is derived from an EMBL/GenBank/DDBJ whole genome shotgun (WGS) entry which is preliminary data.</text>
</comment>
<gene>
    <name evidence="1" type="primary">rsmJ</name>
    <name evidence="3" type="ORF">FCS21_07900</name>
</gene>
<dbReference type="PANTHER" id="PTHR36112">
    <property type="entry name" value="RIBOSOMAL RNA SMALL SUBUNIT METHYLTRANSFERASE J"/>
    <property type="match status" value="1"/>
</dbReference>
<keyword evidence="1 3" id="KW-0489">Methyltransferase</keyword>
<dbReference type="Gene3D" id="3.40.50.150">
    <property type="entry name" value="Vaccinia Virus protein VP39"/>
    <property type="match status" value="1"/>
</dbReference>
<keyword evidence="4" id="KW-1185">Reference proteome</keyword>